<evidence type="ECO:0000256" key="2">
    <source>
        <dbReference type="ARBA" id="ARBA00023125"/>
    </source>
</evidence>
<dbReference type="PANTHER" id="PTHR43537:SF45">
    <property type="entry name" value="GNTR FAMILY REGULATORY PROTEIN"/>
    <property type="match status" value="1"/>
</dbReference>
<keyword evidence="3" id="KW-0804">Transcription</keyword>
<dbReference type="AlphaFoldDB" id="A0A511VE55"/>
<dbReference type="SMART" id="SM00345">
    <property type="entry name" value="HTH_GNTR"/>
    <property type="match status" value="1"/>
</dbReference>
<gene>
    <name evidence="5" type="ORF">ADA01nite_30120</name>
</gene>
<proteinExistence type="predicted"/>
<dbReference type="RefSeq" id="WP_146811079.1">
    <property type="nucleotide sequence ID" value="NZ_BJXX01000138.1"/>
</dbReference>
<dbReference type="SUPFAM" id="SSF48008">
    <property type="entry name" value="GntR ligand-binding domain-like"/>
    <property type="match status" value="1"/>
</dbReference>
<dbReference type="EMBL" id="BJXX01000138">
    <property type="protein sequence ID" value="GEN35552.1"/>
    <property type="molecule type" value="Genomic_DNA"/>
</dbReference>
<reference evidence="5 6" key="1">
    <citation type="submission" date="2019-07" db="EMBL/GenBank/DDBJ databases">
        <title>Whole genome shotgun sequence of Aneurinibacillus danicus NBRC 102444.</title>
        <authorList>
            <person name="Hosoyama A."/>
            <person name="Uohara A."/>
            <person name="Ohji S."/>
            <person name="Ichikawa N."/>
        </authorList>
    </citation>
    <scope>NUCLEOTIDE SEQUENCE [LARGE SCALE GENOMIC DNA]</scope>
    <source>
        <strain evidence="5 6">NBRC 102444</strain>
    </source>
</reference>
<keyword evidence="2" id="KW-0238">DNA-binding</keyword>
<accession>A0A511VE55</accession>
<keyword evidence="1" id="KW-0805">Transcription regulation</keyword>
<feature type="domain" description="HTH gntR-type" evidence="4">
    <location>
        <begin position="7"/>
        <end position="74"/>
    </location>
</feature>
<dbReference type="InterPro" id="IPR000524">
    <property type="entry name" value="Tscrpt_reg_HTH_GntR"/>
</dbReference>
<dbReference type="PRINTS" id="PR00035">
    <property type="entry name" value="HTHGNTR"/>
</dbReference>
<dbReference type="SMART" id="SM00895">
    <property type="entry name" value="FCD"/>
    <property type="match status" value="1"/>
</dbReference>
<dbReference type="Pfam" id="PF07729">
    <property type="entry name" value="FCD"/>
    <property type="match status" value="1"/>
</dbReference>
<dbReference type="Gene3D" id="1.20.120.530">
    <property type="entry name" value="GntR ligand-binding domain-like"/>
    <property type="match status" value="1"/>
</dbReference>
<dbReference type="Proteomes" id="UP000321157">
    <property type="component" value="Unassembled WGS sequence"/>
</dbReference>
<evidence type="ECO:0000313" key="6">
    <source>
        <dbReference type="Proteomes" id="UP000321157"/>
    </source>
</evidence>
<dbReference type="GO" id="GO:0003700">
    <property type="term" value="F:DNA-binding transcription factor activity"/>
    <property type="evidence" value="ECO:0007669"/>
    <property type="project" value="InterPro"/>
</dbReference>
<dbReference type="OrthoDB" id="9781630at2"/>
<dbReference type="SUPFAM" id="SSF46785">
    <property type="entry name" value="Winged helix' DNA-binding domain"/>
    <property type="match status" value="1"/>
</dbReference>
<dbReference type="InterPro" id="IPR036388">
    <property type="entry name" value="WH-like_DNA-bd_sf"/>
</dbReference>
<keyword evidence="6" id="KW-1185">Reference proteome</keyword>
<dbReference type="Gene3D" id="1.10.10.10">
    <property type="entry name" value="Winged helix-like DNA-binding domain superfamily/Winged helix DNA-binding domain"/>
    <property type="match status" value="1"/>
</dbReference>
<dbReference type="PANTHER" id="PTHR43537">
    <property type="entry name" value="TRANSCRIPTIONAL REGULATOR, GNTR FAMILY"/>
    <property type="match status" value="1"/>
</dbReference>
<sequence length="229" mass="25961">MEQIVMQPAREKVAAILRKAIFKGELQPGEVLSQEEIAKKLGISRMPVREAFQMLERDGLLILQNRRGAVVRELTLEDIQEHYELRALLEGEAAARAASKAGKDNKELAAIIAAQEEAEQAAQAGNVEAYISANEAFHRAIWEAGKGQRLNSMLHQTWNGLPTRLPELLSEQIQRSLSEHRHITRAISEQKPDEARAKMSHHIMRSFQDFVASRERTQQEQKNQEVEVE</sequence>
<comment type="caution">
    <text evidence="5">The sequence shown here is derived from an EMBL/GenBank/DDBJ whole genome shotgun (WGS) entry which is preliminary data.</text>
</comment>
<dbReference type="GO" id="GO:0003677">
    <property type="term" value="F:DNA binding"/>
    <property type="evidence" value="ECO:0007669"/>
    <property type="project" value="UniProtKB-KW"/>
</dbReference>
<dbReference type="InterPro" id="IPR008920">
    <property type="entry name" value="TF_FadR/GntR_C"/>
</dbReference>
<evidence type="ECO:0000259" key="4">
    <source>
        <dbReference type="PROSITE" id="PS50949"/>
    </source>
</evidence>
<dbReference type="InterPro" id="IPR036390">
    <property type="entry name" value="WH_DNA-bd_sf"/>
</dbReference>
<name>A0A511VE55_9BACL</name>
<dbReference type="InterPro" id="IPR011711">
    <property type="entry name" value="GntR_C"/>
</dbReference>
<evidence type="ECO:0000256" key="1">
    <source>
        <dbReference type="ARBA" id="ARBA00023015"/>
    </source>
</evidence>
<dbReference type="PROSITE" id="PS50949">
    <property type="entry name" value="HTH_GNTR"/>
    <property type="match status" value="1"/>
</dbReference>
<dbReference type="CDD" id="cd07377">
    <property type="entry name" value="WHTH_GntR"/>
    <property type="match status" value="1"/>
</dbReference>
<organism evidence="5 6">
    <name type="scientific">Aneurinibacillus danicus</name>
    <dbReference type="NCBI Taxonomy" id="267746"/>
    <lineage>
        <taxon>Bacteria</taxon>
        <taxon>Bacillati</taxon>
        <taxon>Bacillota</taxon>
        <taxon>Bacilli</taxon>
        <taxon>Bacillales</taxon>
        <taxon>Paenibacillaceae</taxon>
        <taxon>Aneurinibacillus group</taxon>
        <taxon>Aneurinibacillus</taxon>
    </lineage>
</organism>
<evidence type="ECO:0000256" key="3">
    <source>
        <dbReference type="ARBA" id="ARBA00023163"/>
    </source>
</evidence>
<dbReference type="Pfam" id="PF00392">
    <property type="entry name" value="GntR"/>
    <property type="match status" value="1"/>
</dbReference>
<evidence type="ECO:0000313" key="5">
    <source>
        <dbReference type="EMBL" id="GEN35552.1"/>
    </source>
</evidence>
<protein>
    <submittedName>
        <fullName evidence="5">GntR family transcriptional regulator</fullName>
    </submittedName>
</protein>